<dbReference type="AlphaFoldDB" id="A0AAV0QYS6"/>
<dbReference type="Proteomes" id="UP001154282">
    <property type="component" value="Unassembled WGS sequence"/>
</dbReference>
<comment type="caution">
    <text evidence="1">The sequence shown here is derived from an EMBL/GenBank/DDBJ whole genome shotgun (WGS) entry which is preliminary data.</text>
</comment>
<protein>
    <submittedName>
        <fullName evidence="1">Uncharacterized protein</fullName>
    </submittedName>
</protein>
<dbReference type="EMBL" id="CAMGYJ010000010">
    <property type="protein sequence ID" value="CAI0549342.1"/>
    <property type="molecule type" value="Genomic_DNA"/>
</dbReference>
<evidence type="ECO:0000313" key="2">
    <source>
        <dbReference type="Proteomes" id="UP001154282"/>
    </source>
</evidence>
<evidence type="ECO:0000313" key="1">
    <source>
        <dbReference type="EMBL" id="CAI0549342.1"/>
    </source>
</evidence>
<reference evidence="1" key="1">
    <citation type="submission" date="2022-08" db="EMBL/GenBank/DDBJ databases">
        <authorList>
            <person name="Gutierrez-Valencia J."/>
        </authorList>
    </citation>
    <scope>NUCLEOTIDE SEQUENCE</scope>
</reference>
<gene>
    <name evidence="1" type="ORF">LITE_LOCUS45102</name>
</gene>
<proteinExistence type="predicted"/>
<name>A0AAV0QYS6_9ROSI</name>
<sequence>MPITPPVLLTPCLGLCKPSPSQRSRGGPKKLATMSRSAWFNCARKLLSI</sequence>
<keyword evidence="2" id="KW-1185">Reference proteome</keyword>
<organism evidence="1 2">
    <name type="scientific">Linum tenue</name>
    <dbReference type="NCBI Taxonomy" id="586396"/>
    <lineage>
        <taxon>Eukaryota</taxon>
        <taxon>Viridiplantae</taxon>
        <taxon>Streptophyta</taxon>
        <taxon>Embryophyta</taxon>
        <taxon>Tracheophyta</taxon>
        <taxon>Spermatophyta</taxon>
        <taxon>Magnoliopsida</taxon>
        <taxon>eudicotyledons</taxon>
        <taxon>Gunneridae</taxon>
        <taxon>Pentapetalae</taxon>
        <taxon>rosids</taxon>
        <taxon>fabids</taxon>
        <taxon>Malpighiales</taxon>
        <taxon>Linaceae</taxon>
        <taxon>Linum</taxon>
    </lineage>
</organism>
<accession>A0AAV0QYS6</accession>